<dbReference type="InterPro" id="IPR036291">
    <property type="entry name" value="NAD(P)-bd_dom_sf"/>
</dbReference>
<dbReference type="Pfam" id="PF01408">
    <property type="entry name" value="GFO_IDH_MocA"/>
    <property type="match status" value="1"/>
</dbReference>
<name>A0A8X6PB49_NEPPI</name>
<evidence type="ECO:0000259" key="2">
    <source>
        <dbReference type="Pfam" id="PF01408"/>
    </source>
</evidence>
<dbReference type="GO" id="GO:0005737">
    <property type="term" value="C:cytoplasm"/>
    <property type="evidence" value="ECO:0007669"/>
    <property type="project" value="TreeGrafter"/>
</dbReference>
<dbReference type="Proteomes" id="UP000887013">
    <property type="component" value="Unassembled WGS sequence"/>
</dbReference>
<evidence type="ECO:0000256" key="1">
    <source>
        <dbReference type="ARBA" id="ARBA00023002"/>
    </source>
</evidence>
<dbReference type="InterPro" id="IPR000683">
    <property type="entry name" value="Gfo/Idh/MocA-like_OxRdtase_N"/>
</dbReference>
<sequence>METCVEASYGDHHYLKYKAEMEGIQAKNNVVSSLPDVGIAIFGLGRIGTIHLDNLRRNSRANIIYCVEESSERVNYVRNKWKLFEPETTFLKPSEKDTVFKDKRIDAVLICTPTFIHEEICMKSLES</sequence>
<dbReference type="GO" id="GO:0000166">
    <property type="term" value="F:nucleotide binding"/>
    <property type="evidence" value="ECO:0007669"/>
    <property type="project" value="InterPro"/>
</dbReference>
<dbReference type="EMBL" id="BMAW01113708">
    <property type="protein sequence ID" value="GFT58446.1"/>
    <property type="molecule type" value="Genomic_DNA"/>
</dbReference>
<dbReference type="GO" id="GO:0016491">
    <property type="term" value="F:oxidoreductase activity"/>
    <property type="evidence" value="ECO:0007669"/>
    <property type="project" value="UniProtKB-KW"/>
</dbReference>
<dbReference type="PANTHER" id="PTHR42840">
    <property type="entry name" value="NAD(P)-BINDING ROSSMANN-FOLD SUPERFAMILY PROTEIN-RELATED"/>
    <property type="match status" value="1"/>
</dbReference>
<dbReference type="PANTHER" id="PTHR42840:SF3">
    <property type="entry name" value="BINDING ROSSMANN FOLD OXIDOREDUCTASE, PUTATIVE (AFU_ORTHOLOGUE AFUA_2G10240)-RELATED"/>
    <property type="match status" value="1"/>
</dbReference>
<comment type="caution">
    <text evidence="3">The sequence shown here is derived from an EMBL/GenBank/DDBJ whole genome shotgun (WGS) entry which is preliminary data.</text>
</comment>
<dbReference type="AlphaFoldDB" id="A0A8X6PB49"/>
<dbReference type="OrthoDB" id="64915at2759"/>
<accession>A0A8X6PB49</accession>
<protein>
    <submittedName>
        <fullName evidence="3">GFO_IDH_MocA domain-containing protein</fullName>
    </submittedName>
</protein>
<dbReference type="Gene3D" id="3.40.50.720">
    <property type="entry name" value="NAD(P)-binding Rossmann-like Domain"/>
    <property type="match status" value="1"/>
</dbReference>
<organism evidence="3 4">
    <name type="scientific">Nephila pilipes</name>
    <name type="common">Giant wood spider</name>
    <name type="synonym">Nephila maculata</name>
    <dbReference type="NCBI Taxonomy" id="299642"/>
    <lineage>
        <taxon>Eukaryota</taxon>
        <taxon>Metazoa</taxon>
        <taxon>Ecdysozoa</taxon>
        <taxon>Arthropoda</taxon>
        <taxon>Chelicerata</taxon>
        <taxon>Arachnida</taxon>
        <taxon>Araneae</taxon>
        <taxon>Araneomorphae</taxon>
        <taxon>Entelegynae</taxon>
        <taxon>Araneoidea</taxon>
        <taxon>Nephilidae</taxon>
        <taxon>Nephila</taxon>
    </lineage>
</organism>
<feature type="domain" description="Gfo/Idh/MocA-like oxidoreductase N-terminal" evidence="2">
    <location>
        <begin position="38"/>
        <end position="126"/>
    </location>
</feature>
<feature type="non-terminal residue" evidence="3">
    <location>
        <position position="1"/>
    </location>
</feature>
<dbReference type="SUPFAM" id="SSF51735">
    <property type="entry name" value="NAD(P)-binding Rossmann-fold domains"/>
    <property type="match status" value="1"/>
</dbReference>
<reference evidence="3" key="1">
    <citation type="submission" date="2020-08" db="EMBL/GenBank/DDBJ databases">
        <title>Multicomponent nature underlies the extraordinary mechanical properties of spider dragline silk.</title>
        <authorList>
            <person name="Kono N."/>
            <person name="Nakamura H."/>
            <person name="Mori M."/>
            <person name="Yoshida Y."/>
            <person name="Ohtoshi R."/>
            <person name="Malay A.D."/>
            <person name="Moran D.A.P."/>
            <person name="Tomita M."/>
            <person name="Numata K."/>
            <person name="Arakawa K."/>
        </authorList>
    </citation>
    <scope>NUCLEOTIDE SEQUENCE</scope>
</reference>
<proteinExistence type="predicted"/>
<gene>
    <name evidence="3" type="primary">AVEN_134123_1</name>
    <name evidence="3" type="ORF">NPIL_566841</name>
</gene>
<dbReference type="GO" id="GO:0006740">
    <property type="term" value="P:NADPH regeneration"/>
    <property type="evidence" value="ECO:0007669"/>
    <property type="project" value="TreeGrafter"/>
</dbReference>
<evidence type="ECO:0000313" key="3">
    <source>
        <dbReference type="EMBL" id="GFT58446.1"/>
    </source>
</evidence>
<evidence type="ECO:0000313" key="4">
    <source>
        <dbReference type="Proteomes" id="UP000887013"/>
    </source>
</evidence>
<keyword evidence="4" id="KW-1185">Reference proteome</keyword>
<keyword evidence="1" id="KW-0560">Oxidoreductase</keyword>